<dbReference type="InterPro" id="IPR011690">
    <property type="entry name" value="P_starv_induced_PsiF"/>
</dbReference>
<name>A0A0U5KYP7_9GAMM</name>
<dbReference type="EMBL" id="LN907827">
    <property type="protein sequence ID" value="CUU23150.1"/>
    <property type="molecule type" value="Genomic_DNA"/>
</dbReference>
<evidence type="ECO:0008006" key="5">
    <source>
        <dbReference type="Google" id="ProtNLM"/>
    </source>
</evidence>
<evidence type="ECO:0000313" key="3">
    <source>
        <dbReference type="EMBL" id="CUU23150.1"/>
    </source>
</evidence>
<dbReference type="RefSeq" id="WP_419190144.1">
    <property type="nucleotide sequence ID" value="NZ_LN907827.1"/>
</dbReference>
<dbReference type="STRING" id="1619313.EM595_0914"/>
<feature type="region of interest" description="Disordered" evidence="1">
    <location>
        <begin position="26"/>
        <end position="52"/>
    </location>
</feature>
<evidence type="ECO:0000256" key="2">
    <source>
        <dbReference type="SAM" id="SignalP"/>
    </source>
</evidence>
<accession>A0A0U5KYP7</accession>
<keyword evidence="2" id="KW-0732">Signal</keyword>
<dbReference type="Proteomes" id="UP000059419">
    <property type="component" value="Chromosome 1"/>
</dbReference>
<organism evidence="3 4">
    <name type="scientific">Duffyella gerundensis</name>
    <dbReference type="NCBI Taxonomy" id="1619313"/>
    <lineage>
        <taxon>Bacteria</taxon>
        <taxon>Pseudomonadati</taxon>
        <taxon>Pseudomonadota</taxon>
        <taxon>Gammaproteobacteria</taxon>
        <taxon>Enterobacterales</taxon>
        <taxon>Erwiniaceae</taxon>
        <taxon>Duffyella</taxon>
    </lineage>
</organism>
<feature type="chain" id="PRO_5006860930" description="Secreted protein" evidence="2">
    <location>
        <begin position="23"/>
        <end position="101"/>
    </location>
</feature>
<keyword evidence="4" id="KW-1185">Reference proteome</keyword>
<dbReference type="Pfam" id="PF07769">
    <property type="entry name" value="PsiF_repeat"/>
    <property type="match status" value="2"/>
</dbReference>
<dbReference type="PATRIC" id="fig|1619313.3.peg.954"/>
<evidence type="ECO:0000256" key="1">
    <source>
        <dbReference type="SAM" id="MobiDB-lite"/>
    </source>
</evidence>
<protein>
    <recommendedName>
        <fullName evidence="5">Secreted protein</fullName>
    </recommendedName>
</protein>
<proteinExistence type="predicted"/>
<evidence type="ECO:0000313" key="4">
    <source>
        <dbReference type="Proteomes" id="UP000059419"/>
    </source>
</evidence>
<reference evidence="4" key="1">
    <citation type="submission" date="2015-11" db="EMBL/GenBank/DDBJ databases">
        <authorList>
            <person name="Blom J."/>
        </authorList>
    </citation>
    <scope>NUCLEOTIDE SEQUENCE [LARGE SCALE GENOMIC DNA]</scope>
</reference>
<dbReference type="AlphaFoldDB" id="A0A0U5KYP7"/>
<gene>
    <name evidence="3" type="ORF">EM595_0914</name>
</gene>
<sequence>MMKMLIPLYSLLLLSVSMISQAAEPMTQQQKMARCNEHASTQSLKGDERKSFMSSCLKKESNMAAMTPQQMKMKNCNNQASSQALKGEARNNFLSGCLKKG</sequence>
<dbReference type="KEGG" id="ege:EM595_0914"/>
<feature type="signal peptide" evidence="2">
    <location>
        <begin position="1"/>
        <end position="22"/>
    </location>
</feature>